<accession>A0ABU2H373</accession>
<dbReference type="Pfam" id="PF20544">
    <property type="entry name" value="DUF6758"/>
    <property type="match status" value="1"/>
</dbReference>
<evidence type="ECO:0000313" key="2">
    <source>
        <dbReference type="Proteomes" id="UP001250214"/>
    </source>
</evidence>
<gene>
    <name evidence="1" type="ORF">RIF23_05555</name>
</gene>
<dbReference type="Proteomes" id="UP001250214">
    <property type="component" value="Unassembled WGS sequence"/>
</dbReference>
<proteinExistence type="predicted"/>
<evidence type="ECO:0008006" key="3">
    <source>
        <dbReference type="Google" id="ProtNLM"/>
    </source>
</evidence>
<name>A0ABU2H373_9ACTN</name>
<comment type="caution">
    <text evidence="1">The sequence shown here is derived from an EMBL/GenBank/DDBJ whole genome shotgun (WGS) entry which is preliminary data.</text>
</comment>
<reference evidence="2" key="1">
    <citation type="submission" date="2023-07" db="EMBL/GenBank/DDBJ databases">
        <title>Novel species in the genus Lipingzhangella isolated from Sambhar Salt Lake.</title>
        <authorList>
            <person name="Jiya N."/>
            <person name="Kajale S."/>
            <person name="Sharma A."/>
        </authorList>
    </citation>
    <scope>NUCLEOTIDE SEQUENCE [LARGE SCALE GENOMIC DNA]</scope>
    <source>
        <strain evidence="2">LS1_29</strain>
    </source>
</reference>
<evidence type="ECO:0000313" key="1">
    <source>
        <dbReference type="EMBL" id="MDS1269757.1"/>
    </source>
</evidence>
<dbReference type="InterPro" id="IPR046646">
    <property type="entry name" value="DUF6758"/>
</dbReference>
<dbReference type="EMBL" id="JAVLVT010000002">
    <property type="protein sequence ID" value="MDS1269757.1"/>
    <property type="molecule type" value="Genomic_DNA"/>
</dbReference>
<dbReference type="RefSeq" id="WP_310911299.1">
    <property type="nucleotide sequence ID" value="NZ_JAVLVT010000002.1"/>
</dbReference>
<protein>
    <recommendedName>
        <fullName evidence="3">4'-phosphopantetheinyl transferase</fullName>
    </recommendedName>
</protein>
<sequence>MRSDPTCPRCGRAVHAPNLWSSAWECAVHGPVAPLHEVRRATSATLQALVTTTRVPVWIPWPLPAGWLVTGLAHAGDERTGAVASVVGLSGPAPLGGVGELAVVAEDMGIGVGARLAGLEGPDPGEGFDEHPADGKVRFDGHEIALWTLNAGRQRAVYVGEALGRWIWFVFGSADQGIAMCEVSGLRDLRDLTGDAEARLALDPPFGALSPFLTRELAPRS</sequence>
<organism evidence="1 2">
    <name type="scientific">Lipingzhangella rawalii</name>
    <dbReference type="NCBI Taxonomy" id="2055835"/>
    <lineage>
        <taxon>Bacteria</taxon>
        <taxon>Bacillati</taxon>
        <taxon>Actinomycetota</taxon>
        <taxon>Actinomycetes</taxon>
        <taxon>Streptosporangiales</taxon>
        <taxon>Nocardiopsidaceae</taxon>
        <taxon>Lipingzhangella</taxon>
    </lineage>
</organism>
<keyword evidence="2" id="KW-1185">Reference proteome</keyword>